<dbReference type="AlphaFoldDB" id="C8W5C0"/>
<reference evidence="3 4" key="1">
    <citation type="journal article" date="2009" name="Stand. Genomic Sci.">
        <title>Complete genome sequence of Desulfotomaculum acetoxidans type strain (5575).</title>
        <authorList>
            <person name="Spring S."/>
            <person name="Lapidus A."/>
            <person name="Schroder M."/>
            <person name="Gleim D."/>
            <person name="Sims D."/>
            <person name="Meincke L."/>
            <person name="Glavina Del Rio T."/>
            <person name="Tice H."/>
            <person name="Copeland A."/>
            <person name="Cheng J.F."/>
            <person name="Lucas S."/>
            <person name="Chen F."/>
            <person name="Nolan M."/>
            <person name="Bruce D."/>
            <person name="Goodwin L."/>
            <person name="Pitluck S."/>
            <person name="Ivanova N."/>
            <person name="Mavromatis K."/>
            <person name="Mikhailova N."/>
            <person name="Pati A."/>
            <person name="Chen A."/>
            <person name="Palaniappan K."/>
            <person name="Land M."/>
            <person name="Hauser L."/>
            <person name="Chang Y.J."/>
            <person name="Jeffries C.D."/>
            <person name="Chain P."/>
            <person name="Saunders E."/>
            <person name="Brettin T."/>
            <person name="Detter J.C."/>
            <person name="Goker M."/>
            <person name="Bristow J."/>
            <person name="Eisen J.A."/>
            <person name="Markowitz V."/>
            <person name="Hugenholtz P."/>
            <person name="Kyrpides N.C."/>
            <person name="Klenk H.P."/>
            <person name="Han C."/>
        </authorList>
    </citation>
    <scope>NUCLEOTIDE SEQUENCE [LARGE SCALE GENOMIC DNA]</scope>
    <source>
        <strain evidence="4">ATCC 49208 / DSM 771 / VKM B-1644</strain>
    </source>
</reference>
<dbReference type="NCBIfam" id="TIGR00252">
    <property type="entry name" value="YraN family protein"/>
    <property type="match status" value="1"/>
</dbReference>
<dbReference type="EMBL" id="CP001720">
    <property type="protein sequence ID" value="ACV62102.1"/>
    <property type="molecule type" value="Genomic_DNA"/>
</dbReference>
<dbReference type="NCBIfam" id="NF009150">
    <property type="entry name" value="PRK12497.1-3"/>
    <property type="match status" value="1"/>
</dbReference>
<dbReference type="RefSeq" id="WP_015756817.1">
    <property type="nucleotide sequence ID" value="NC_013216.1"/>
</dbReference>
<dbReference type="KEGG" id="dae:Dtox_1218"/>
<dbReference type="NCBIfam" id="NF009154">
    <property type="entry name" value="PRK12497.3-3"/>
    <property type="match status" value="1"/>
</dbReference>
<protein>
    <recommendedName>
        <fullName evidence="2">UPF0102 protein Dtox_1218</fullName>
    </recommendedName>
</protein>
<organism evidence="3 4">
    <name type="scientific">Desulfofarcimen acetoxidans (strain ATCC 49208 / DSM 771 / KCTC 5769 / VKM B-1644 / 5575)</name>
    <name type="common">Desulfotomaculum acetoxidans</name>
    <dbReference type="NCBI Taxonomy" id="485916"/>
    <lineage>
        <taxon>Bacteria</taxon>
        <taxon>Bacillati</taxon>
        <taxon>Bacillota</taxon>
        <taxon>Clostridia</taxon>
        <taxon>Eubacteriales</taxon>
        <taxon>Peptococcaceae</taxon>
        <taxon>Desulfofarcimen</taxon>
    </lineage>
</organism>
<evidence type="ECO:0000313" key="4">
    <source>
        <dbReference type="Proteomes" id="UP000002217"/>
    </source>
</evidence>
<proteinExistence type="inferred from homology"/>
<evidence type="ECO:0000313" key="3">
    <source>
        <dbReference type="EMBL" id="ACV62102.1"/>
    </source>
</evidence>
<dbReference type="STRING" id="485916.Dtox_1218"/>
<dbReference type="PANTHER" id="PTHR34039:SF1">
    <property type="entry name" value="UPF0102 PROTEIN YRAN"/>
    <property type="match status" value="1"/>
</dbReference>
<dbReference type="CDD" id="cd20736">
    <property type="entry name" value="PoNe_Nuclease"/>
    <property type="match status" value="1"/>
</dbReference>
<dbReference type="Gene3D" id="3.40.1350.10">
    <property type="match status" value="1"/>
</dbReference>
<dbReference type="GO" id="GO:0003676">
    <property type="term" value="F:nucleic acid binding"/>
    <property type="evidence" value="ECO:0007669"/>
    <property type="project" value="InterPro"/>
</dbReference>
<dbReference type="SUPFAM" id="SSF52980">
    <property type="entry name" value="Restriction endonuclease-like"/>
    <property type="match status" value="1"/>
</dbReference>
<comment type="similarity">
    <text evidence="1 2">Belongs to the UPF0102 family.</text>
</comment>
<dbReference type="Pfam" id="PF02021">
    <property type="entry name" value="UPF0102"/>
    <property type="match status" value="1"/>
</dbReference>
<dbReference type="InterPro" id="IPR003509">
    <property type="entry name" value="UPF0102_YraN-like"/>
</dbReference>
<dbReference type="HOGENOM" id="CLU_115353_3_1_9"/>
<dbReference type="InterPro" id="IPR011335">
    <property type="entry name" value="Restrct_endonuc-II-like"/>
</dbReference>
<dbReference type="InterPro" id="IPR011856">
    <property type="entry name" value="tRNA_endonuc-like_dom_sf"/>
</dbReference>
<sequence>MTVKKQLLGRLGESVAARYLYSKGFIIIHQNFRCRLGEIDIIAREKGVTVFVEVRSRCGSSYGLPQESVVIKKQVKLRKLAQYYIARYALTGDFRFDVVAVMFEQDNSIKLIEHFRNAF</sequence>
<dbReference type="eggNOG" id="COG0792">
    <property type="taxonomic scope" value="Bacteria"/>
</dbReference>
<dbReference type="PANTHER" id="PTHR34039">
    <property type="entry name" value="UPF0102 PROTEIN YRAN"/>
    <property type="match status" value="1"/>
</dbReference>
<keyword evidence="4" id="KW-1185">Reference proteome</keyword>
<gene>
    <name evidence="3" type="ordered locus">Dtox_1218</name>
</gene>
<dbReference type="OrthoDB" id="9802516at2"/>
<name>C8W5C0_DESAS</name>
<evidence type="ECO:0000256" key="2">
    <source>
        <dbReference type="HAMAP-Rule" id="MF_00048"/>
    </source>
</evidence>
<dbReference type="HAMAP" id="MF_00048">
    <property type="entry name" value="UPF0102"/>
    <property type="match status" value="1"/>
</dbReference>
<evidence type="ECO:0000256" key="1">
    <source>
        <dbReference type="ARBA" id="ARBA00006738"/>
    </source>
</evidence>
<dbReference type="Proteomes" id="UP000002217">
    <property type="component" value="Chromosome"/>
</dbReference>
<accession>C8W5C0</accession>